<dbReference type="VEuPathDB" id="FungiDB:An10g00130"/>
<dbReference type="VEuPathDB" id="FungiDB:M747DRAFT_318828"/>
<feature type="transmembrane region" description="Helical" evidence="9">
    <location>
        <begin position="256"/>
        <end position="275"/>
    </location>
</feature>
<dbReference type="Gene3D" id="1.20.120.1780">
    <property type="entry name" value="UbiA prenyltransferase"/>
    <property type="match status" value="1"/>
</dbReference>
<evidence type="ECO:0000313" key="10">
    <source>
        <dbReference type="EMBL" id="TPR10616.1"/>
    </source>
</evidence>
<comment type="cofactor">
    <cofactor evidence="1">
        <name>Mg(2+)</name>
        <dbReference type="ChEBI" id="CHEBI:18420"/>
    </cofactor>
</comment>
<evidence type="ECO:0000256" key="1">
    <source>
        <dbReference type="ARBA" id="ARBA00001946"/>
    </source>
</evidence>
<evidence type="ECO:0000256" key="6">
    <source>
        <dbReference type="ARBA" id="ARBA00022692"/>
    </source>
</evidence>
<evidence type="ECO:0000256" key="4">
    <source>
        <dbReference type="ARBA" id="ARBA00005985"/>
    </source>
</evidence>
<dbReference type="VEuPathDB" id="FungiDB:ATCC64974_63180"/>
<comment type="pathway">
    <text evidence="3">Secondary metabolite biosynthesis.</text>
</comment>
<feature type="transmembrane region" description="Helical" evidence="9">
    <location>
        <begin position="229"/>
        <end position="250"/>
    </location>
</feature>
<organism evidence="10 11">
    <name type="scientific">Aspergillus niger</name>
    <dbReference type="NCBI Taxonomy" id="5061"/>
    <lineage>
        <taxon>Eukaryota</taxon>
        <taxon>Fungi</taxon>
        <taxon>Dikarya</taxon>
        <taxon>Ascomycota</taxon>
        <taxon>Pezizomycotina</taxon>
        <taxon>Eurotiomycetes</taxon>
        <taxon>Eurotiomycetidae</taxon>
        <taxon>Eurotiales</taxon>
        <taxon>Aspergillaceae</taxon>
        <taxon>Aspergillus</taxon>
        <taxon>Aspergillus subgen. Circumdati</taxon>
    </lineage>
</organism>
<dbReference type="Gene3D" id="1.10.357.140">
    <property type="entry name" value="UbiA prenyltransferase"/>
    <property type="match status" value="1"/>
</dbReference>
<dbReference type="PANTHER" id="PTHR11048">
    <property type="entry name" value="PRENYLTRANSFERASES"/>
    <property type="match status" value="1"/>
</dbReference>
<dbReference type="PANTHER" id="PTHR11048:SF28">
    <property type="entry name" value="4-HYDROXYBENZOATE POLYPRENYLTRANSFERASE, MITOCHONDRIAL"/>
    <property type="match status" value="1"/>
</dbReference>
<keyword evidence="5" id="KW-0808">Transferase</keyword>
<evidence type="ECO:0000256" key="7">
    <source>
        <dbReference type="ARBA" id="ARBA00022989"/>
    </source>
</evidence>
<dbReference type="InterPro" id="IPR044878">
    <property type="entry name" value="UbiA_sf"/>
</dbReference>
<protein>
    <submittedName>
        <fullName evidence="10">Cupin domain family protein</fullName>
    </submittedName>
</protein>
<sequence>MSTTKRSVTTRPSTSSRNVPRGIWELARLHTRESWLCWYPSIWGACVAAGVSDTVLEPLAFARFLFGIWASVTATHCAFCTFNDICDQSLDKHVQRCKVRPLPSGMISTPEALLAFVCWVPFTFAITWATLGPAVTVSFIPVWVLSVIYPFMKRLMPFPQVVLGAIIGGAVFPGWVGVTGDLDHLDQALPLFFATAAWVVYFDVFYATQDLPDDKKAGVKSLAVWMGPNVKILLAGLGILQIAFFAMTALRADLSLIFWILGIGVWAVSVPWHVLSLNLKDRHSGGSVFKANIKLGLYMTGVSLLELVLLRVHHAPMKVY</sequence>
<accession>A0A254U026</accession>
<keyword evidence="6 9" id="KW-0812">Transmembrane</keyword>
<proteinExistence type="inferred from homology"/>
<dbReference type="CDD" id="cd13959">
    <property type="entry name" value="PT_UbiA_COQ2"/>
    <property type="match status" value="1"/>
</dbReference>
<evidence type="ECO:0000256" key="9">
    <source>
        <dbReference type="SAM" id="Phobius"/>
    </source>
</evidence>
<comment type="similarity">
    <text evidence="4">Belongs to the UbiA prenyltransferase family.</text>
</comment>
<evidence type="ECO:0000313" key="11">
    <source>
        <dbReference type="Proteomes" id="UP000197666"/>
    </source>
</evidence>
<dbReference type="FunFam" id="1.20.120.1780:FF:000001">
    <property type="entry name" value="4-hydroxybenzoate octaprenyltransferase"/>
    <property type="match status" value="1"/>
</dbReference>
<dbReference type="VEuPathDB" id="FungiDB:ASPNIDRAFT2_1158649"/>
<dbReference type="AlphaFoldDB" id="A0A254U026"/>
<dbReference type="InterPro" id="IPR039653">
    <property type="entry name" value="Prenyltransferase"/>
</dbReference>
<keyword evidence="8 9" id="KW-0472">Membrane</keyword>
<keyword evidence="7 9" id="KW-1133">Transmembrane helix</keyword>
<dbReference type="GO" id="GO:0016765">
    <property type="term" value="F:transferase activity, transferring alkyl or aryl (other than methyl) groups"/>
    <property type="evidence" value="ECO:0007669"/>
    <property type="project" value="InterPro"/>
</dbReference>
<feature type="transmembrane region" description="Helical" evidence="9">
    <location>
        <begin position="128"/>
        <end position="151"/>
    </location>
</feature>
<feature type="transmembrane region" description="Helical" evidence="9">
    <location>
        <begin position="158"/>
        <end position="176"/>
    </location>
</feature>
<evidence type="ECO:0000256" key="8">
    <source>
        <dbReference type="ARBA" id="ARBA00023136"/>
    </source>
</evidence>
<evidence type="ECO:0000256" key="2">
    <source>
        <dbReference type="ARBA" id="ARBA00004141"/>
    </source>
</evidence>
<dbReference type="Pfam" id="PF01040">
    <property type="entry name" value="UbiA"/>
    <property type="match status" value="1"/>
</dbReference>
<comment type="caution">
    <text evidence="10">The sequence shown here is derived from an EMBL/GenBank/DDBJ whole genome shotgun (WGS) entry which is preliminary data.</text>
</comment>
<reference evidence="11" key="1">
    <citation type="submission" date="2018-10" db="EMBL/GenBank/DDBJ databases">
        <title>FDA dAtabase for Regulatory Grade micrObial Sequences (FDA-ARGOS): Supporting development and validation of Infectious Disease Dx tests.</title>
        <authorList>
            <person name="Kerrigan L."/>
            <person name="Tallon L."/>
            <person name="Sadzewicz L."/>
            <person name="Sengamalay N."/>
            <person name="Ott S."/>
            <person name="Godinez A."/>
            <person name="Nagaraj S."/>
            <person name="Vavikolanu K."/>
            <person name="Nadendla S."/>
            <person name="George J."/>
            <person name="Sichtig H."/>
        </authorList>
    </citation>
    <scope>NUCLEOTIDE SEQUENCE [LARGE SCALE GENOMIC DNA]</scope>
    <source>
        <strain evidence="11">FDAARGOS_311</strain>
    </source>
</reference>
<comment type="subcellular location">
    <subcellularLocation>
        <location evidence="2">Membrane</location>
        <topology evidence="2">Multi-pass membrane protein</topology>
    </subcellularLocation>
</comment>
<gene>
    <name evidence="10" type="ORF">CAN33_0035230</name>
</gene>
<dbReference type="InterPro" id="IPR000537">
    <property type="entry name" value="UbiA_prenyltransferase"/>
</dbReference>
<name>A0A254U026_ASPNG</name>
<feature type="transmembrane region" description="Helical" evidence="9">
    <location>
        <begin position="188"/>
        <end position="208"/>
    </location>
</feature>
<dbReference type="GO" id="GO:0005886">
    <property type="term" value="C:plasma membrane"/>
    <property type="evidence" value="ECO:0007669"/>
    <property type="project" value="TreeGrafter"/>
</dbReference>
<evidence type="ECO:0000256" key="5">
    <source>
        <dbReference type="ARBA" id="ARBA00022679"/>
    </source>
</evidence>
<dbReference type="Proteomes" id="UP000197666">
    <property type="component" value="Unassembled WGS sequence"/>
</dbReference>
<feature type="transmembrane region" description="Helical" evidence="9">
    <location>
        <begin position="295"/>
        <end position="314"/>
    </location>
</feature>
<dbReference type="OrthoDB" id="18170at2759"/>
<dbReference type="EMBL" id="NKJJ02000012">
    <property type="protein sequence ID" value="TPR10616.1"/>
    <property type="molecule type" value="Genomic_DNA"/>
</dbReference>
<evidence type="ECO:0000256" key="3">
    <source>
        <dbReference type="ARBA" id="ARBA00005179"/>
    </source>
</evidence>